<proteinExistence type="predicted"/>
<dbReference type="EMBL" id="OX597823">
    <property type="protein sequence ID" value="CAI9729115.1"/>
    <property type="molecule type" value="Genomic_DNA"/>
</dbReference>
<dbReference type="PANTHER" id="PTHR45913:SF19">
    <property type="entry name" value="LOW QUALITY PROTEIN: ZINC FINGER BED DOMAIN-CONTAINING PROTEIN 5-LIKE"/>
    <property type="match status" value="1"/>
</dbReference>
<evidence type="ECO:0000313" key="2">
    <source>
        <dbReference type="Proteomes" id="UP001162480"/>
    </source>
</evidence>
<reference evidence="1" key="1">
    <citation type="submission" date="2023-08" db="EMBL/GenBank/DDBJ databases">
        <authorList>
            <person name="Alioto T."/>
            <person name="Alioto T."/>
            <person name="Gomez Garrido J."/>
        </authorList>
    </citation>
    <scope>NUCLEOTIDE SEQUENCE</scope>
</reference>
<accession>A0AA36B738</accession>
<dbReference type="PANTHER" id="PTHR45913">
    <property type="entry name" value="EPM2A-INTERACTING PROTEIN 1"/>
    <property type="match status" value="1"/>
</dbReference>
<sequence>MPKKPDNIMKIPASNNTVSRRIDEMANDIKHQLINILQRSEFSIQVNESAIVGNQCLMMAYVRLRCYCWRDCGCGCGCGDMR</sequence>
<evidence type="ECO:0000313" key="1">
    <source>
        <dbReference type="EMBL" id="CAI9729115.1"/>
    </source>
</evidence>
<name>A0AA36B738_OCTVU</name>
<protein>
    <submittedName>
        <fullName evidence="1">Uncharacterized protein</fullName>
    </submittedName>
</protein>
<dbReference type="Proteomes" id="UP001162480">
    <property type="component" value="Chromosome 10"/>
</dbReference>
<organism evidence="1 2">
    <name type="scientific">Octopus vulgaris</name>
    <name type="common">Common octopus</name>
    <dbReference type="NCBI Taxonomy" id="6645"/>
    <lineage>
        <taxon>Eukaryota</taxon>
        <taxon>Metazoa</taxon>
        <taxon>Spiralia</taxon>
        <taxon>Lophotrochozoa</taxon>
        <taxon>Mollusca</taxon>
        <taxon>Cephalopoda</taxon>
        <taxon>Coleoidea</taxon>
        <taxon>Octopodiformes</taxon>
        <taxon>Octopoda</taxon>
        <taxon>Incirrata</taxon>
        <taxon>Octopodidae</taxon>
        <taxon>Octopus</taxon>
    </lineage>
</organism>
<dbReference type="AlphaFoldDB" id="A0AA36B738"/>
<gene>
    <name evidence="1" type="ORF">OCTVUL_1B005874</name>
</gene>
<keyword evidence="2" id="KW-1185">Reference proteome</keyword>